<dbReference type="Proteomes" id="UP001231109">
    <property type="component" value="Unassembled WGS sequence"/>
</dbReference>
<name>A0ABT9HXY0_9GAMM</name>
<gene>
    <name evidence="2" type="ORF">ORJ04_06825</name>
</gene>
<feature type="transmembrane region" description="Helical" evidence="1">
    <location>
        <begin position="122"/>
        <end position="140"/>
    </location>
</feature>
<accession>A0ABT9HXY0</accession>
<feature type="transmembrane region" description="Helical" evidence="1">
    <location>
        <begin position="60"/>
        <end position="79"/>
    </location>
</feature>
<dbReference type="Pfam" id="PF11143">
    <property type="entry name" value="DUF2919"/>
    <property type="match status" value="1"/>
</dbReference>
<proteinExistence type="predicted"/>
<dbReference type="EMBL" id="JAPJDZ010000011">
    <property type="protein sequence ID" value="MDP5135660.1"/>
    <property type="molecule type" value="Genomic_DNA"/>
</dbReference>
<feature type="transmembrane region" description="Helical" evidence="1">
    <location>
        <begin position="91"/>
        <end position="110"/>
    </location>
</feature>
<dbReference type="RefSeq" id="WP_027669562.1">
    <property type="nucleotide sequence ID" value="NZ_JAPJDY010000001.1"/>
</dbReference>
<keyword evidence="1" id="KW-1133">Transmembrane helix</keyword>
<comment type="caution">
    <text evidence="2">The sequence shown here is derived from an EMBL/GenBank/DDBJ whole genome shotgun (WGS) entry which is preliminary data.</text>
</comment>
<keyword evidence="1" id="KW-0472">Membrane</keyword>
<organism evidence="2 3">
    <name type="scientific">Rheinheimera baltica</name>
    <dbReference type="NCBI Taxonomy" id="67576"/>
    <lineage>
        <taxon>Bacteria</taxon>
        <taxon>Pseudomonadati</taxon>
        <taxon>Pseudomonadota</taxon>
        <taxon>Gammaproteobacteria</taxon>
        <taxon>Chromatiales</taxon>
        <taxon>Chromatiaceae</taxon>
        <taxon>Rheinheimera</taxon>
    </lineage>
</organism>
<evidence type="ECO:0000313" key="2">
    <source>
        <dbReference type="EMBL" id="MDP5135660.1"/>
    </source>
</evidence>
<evidence type="ECO:0000313" key="3">
    <source>
        <dbReference type="Proteomes" id="UP001231109"/>
    </source>
</evidence>
<sequence>MSKAPLWPVLDDYGLHKVPLRFYWLLLLLLRPYISWILVLTLPQDQRSMLALFYPLQRDFIIACAVAAPLLLLIAALSQRKPKGRRGWRHIWRYGGLIMLSVAVVDLVVSVSHLPSQVMLDAPWRIVSPLLLIIGCIWLLRSRTLKAVFAEWPEPIAPVTETNTN</sequence>
<reference evidence="2 3" key="1">
    <citation type="submission" date="2022-11" db="EMBL/GenBank/DDBJ databases">
        <title>Viruses from the air-sea interface of a natural surface slick.</title>
        <authorList>
            <person name="Rahlff J."/>
            <person name="Holmfeldt K."/>
        </authorList>
    </citation>
    <scope>NUCLEOTIDE SEQUENCE [LARGE SCALE GENOMIC DNA]</scope>
    <source>
        <strain evidence="2 3">SMS4</strain>
    </source>
</reference>
<feature type="transmembrane region" description="Helical" evidence="1">
    <location>
        <begin position="21"/>
        <end position="40"/>
    </location>
</feature>
<keyword evidence="3" id="KW-1185">Reference proteome</keyword>
<dbReference type="InterPro" id="IPR021318">
    <property type="entry name" value="DUF2919"/>
</dbReference>
<protein>
    <submittedName>
        <fullName evidence="2">DUF2919 family protein</fullName>
    </submittedName>
</protein>
<keyword evidence="1" id="KW-0812">Transmembrane</keyword>
<evidence type="ECO:0000256" key="1">
    <source>
        <dbReference type="SAM" id="Phobius"/>
    </source>
</evidence>